<evidence type="ECO:0000259" key="13">
    <source>
        <dbReference type="PROSITE" id="PS50262"/>
    </source>
</evidence>
<dbReference type="PANTHER" id="PTHR24247">
    <property type="entry name" value="5-HYDROXYTRYPTAMINE RECEPTOR"/>
    <property type="match status" value="1"/>
</dbReference>
<dbReference type="GeneID" id="115815296"/>
<feature type="domain" description="G-protein coupled receptors family 1 profile" evidence="13">
    <location>
        <begin position="59"/>
        <end position="520"/>
    </location>
</feature>
<feature type="transmembrane region" description="Helical" evidence="11">
    <location>
        <begin position="159"/>
        <end position="183"/>
    </location>
</feature>
<dbReference type="GO" id="GO:0007187">
    <property type="term" value="P:G protein-coupled receptor signaling pathway, coupled to cyclic nucleotide second messenger"/>
    <property type="evidence" value="ECO:0007669"/>
    <property type="project" value="TreeGrafter"/>
</dbReference>
<evidence type="ECO:0000256" key="11">
    <source>
        <dbReference type="RuleBase" id="RU361191"/>
    </source>
</evidence>
<dbReference type="FunFam" id="1.20.1070.10:FF:000147">
    <property type="entry name" value="Histamine H1 receptor"/>
    <property type="match status" value="1"/>
</dbReference>
<evidence type="ECO:0000256" key="12">
    <source>
        <dbReference type="SAM" id="MobiDB-lite"/>
    </source>
</evidence>
<keyword evidence="2 10" id="KW-0812">Transmembrane</keyword>
<evidence type="ECO:0000256" key="1">
    <source>
        <dbReference type="ARBA" id="ARBA00022475"/>
    </source>
</evidence>
<protein>
    <recommendedName>
        <fullName evidence="11">Muscarinic acetylcholine receptor</fullName>
    </recommendedName>
</protein>
<feature type="transmembrane region" description="Helical" evidence="11">
    <location>
        <begin position="504"/>
        <end position="523"/>
    </location>
</feature>
<comment type="subcellular location">
    <subcellularLocation>
        <location evidence="11">Cell membrane</location>
        <topology evidence="11">Multi-pass membrane protein</topology>
    </subcellularLocation>
    <subcellularLocation>
        <location evidence="11">Postsynaptic cell membrane</location>
        <topology evidence="11">Multi-pass membrane protein</topology>
    </subcellularLocation>
</comment>
<dbReference type="Proteomes" id="UP000504632">
    <property type="component" value="Chromosome 6"/>
</dbReference>
<dbReference type="PROSITE" id="PS00237">
    <property type="entry name" value="G_PROTEIN_RECEP_F1_1"/>
    <property type="match status" value="1"/>
</dbReference>
<keyword evidence="1 11" id="KW-1003">Cell membrane</keyword>
<comment type="function">
    <text evidence="11">The muscarinic acetylcholine receptor mediates various cellular responses, including inhibition of adenylate cyclase, breakdown of phosphoinositides and modulation of potassium channels through the action of G proteins.</text>
</comment>
<evidence type="ECO:0000256" key="8">
    <source>
        <dbReference type="ARBA" id="ARBA00023224"/>
    </source>
</evidence>
<dbReference type="InterPro" id="IPR000276">
    <property type="entry name" value="GPCR_Rhodpsn"/>
</dbReference>
<feature type="transmembrane region" description="Helical" evidence="11">
    <location>
        <begin position="79"/>
        <end position="104"/>
    </location>
</feature>
<proteinExistence type="inferred from homology"/>
<dbReference type="GO" id="GO:0016907">
    <property type="term" value="F:G protein-coupled acetylcholine receptor activity"/>
    <property type="evidence" value="ECO:0007669"/>
    <property type="project" value="UniProtKB-UniRule"/>
</dbReference>
<evidence type="ECO:0000256" key="6">
    <source>
        <dbReference type="ARBA" id="ARBA00023136"/>
    </source>
</evidence>
<keyword evidence="7 10" id="KW-0675">Receptor</keyword>
<evidence type="ECO:0000256" key="7">
    <source>
        <dbReference type="ARBA" id="ARBA00023170"/>
    </source>
</evidence>
<dbReference type="CTD" id="3269"/>
<dbReference type="PRINTS" id="PR00243">
    <property type="entry name" value="MUSCARINICR"/>
</dbReference>
<comment type="similarity">
    <text evidence="11">Belongs to the G-protein coupled receptor 1 family. Muscarinic acetylcholine receptor subfamily.</text>
</comment>
<name>A0A6J2VQ38_CHACN</name>
<accession>A0A6J2VQ38</accession>
<feature type="transmembrane region" description="Helical" evidence="11">
    <location>
        <begin position="116"/>
        <end position="138"/>
    </location>
</feature>
<keyword evidence="5 10" id="KW-0297">G-protein coupled receptor</keyword>
<evidence type="ECO:0000256" key="2">
    <source>
        <dbReference type="ARBA" id="ARBA00022692"/>
    </source>
</evidence>
<sequence>METTTVSYSIDGPLNESLHDQYGSSGIAHLNISVSFQYQMNNAILGMLLGTLSLLTVIMNILVLYAVKREKILHSVGNLYIVSLSLADLIVGATVMPLNLIYLLQEEWKLGRVLCQFWLVMDYVASTASIFSLFILCLDRYRSVCQPLNYLKYRTRGRATLMIAGAWLLSMTWIIPILGWRTFFHVDKKPEMENKCDTDFRFVTWFKVLTAVLNFYIPSLLMLWYYSRIFISVREHYRQWESLTSPVVSIDKNGTVPDKIQLRRPSDNPPYKDNLVLQTYSQNKTILDQYTLEQPYSSKDKNEEDNTELWSERMTKSCVHQDSFFNVSKRMKKPTGESEERSPTSQGDGSVMGTPLKESTLPLSFLQSDENTELKMFVSLSDCNVMVPNSVAHVCEIVPATNVHKYTTVLSNDDFRRSLASPWAEGTNPKLDTTNALTLKQTWQKFCAQSKQCVQNLRIHKERKAARQLGFIIAGFLVCWIPYFITFMVMAFCNDCVHHDLHMFTIWLGYVNSTLNPFIYPLCNENFKRVFKNYFHMNQ</sequence>
<dbReference type="OrthoDB" id="10071887at2759"/>
<dbReference type="RefSeq" id="XP_030634113.1">
    <property type="nucleotide sequence ID" value="XM_030778253.1"/>
</dbReference>
<feature type="transmembrane region" description="Helical" evidence="11">
    <location>
        <begin position="43"/>
        <end position="67"/>
    </location>
</feature>
<dbReference type="InterPro" id="IPR017452">
    <property type="entry name" value="GPCR_Rhodpsn_7TM"/>
</dbReference>
<evidence type="ECO:0000313" key="14">
    <source>
        <dbReference type="Proteomes" id="UP000504632"/>
    </source>
</evidence>
<dbReference type="GO" id="GO:0004993">
    <property type="term" value="F:G protein-coupled serotonin receptor activity"/>
    <property type="evidence" value="ECO:0007669"/>
    <property type="project" value="TreeGrafter"/>
</dbReference>
<keyword evidence="8 10" id="KW-0807">Transducer</keyword>
<feature type="region of interest" description="Disordered" evidence="12">
    <location>
        <begin position="329"/>
        <end position="356"/>
    </location>
</feature>
<keyword evidence="4 11" id="KW-0770">Synapse</keyword>
<evidence type="ECO:0000313" key="15">
    <source>
        <dbReference type="RefSeq" id="XP_030634113.1"/>
    </source>
</evidence>
<keyword evidence="3 11" id="KW-1133">Transmembrane helix</keyword>
<evidence type="ECO:0000256" key="9">
    <source>
        <dbReference type="ARBA" id="ARBA00023257"/>
    </source>
</evidence>
<evidence type="ECO:0000256" key="5">
    <source>
        <dbReference type="ARBA" id="ARBA00023040"/>
    </source>
</evidence>
<reference evidence="15" key="1">
    <citation type="submission" date="2025-08" db="UniProtKB">
        <authorList>
            <consortium name="RefSeq"/>
        </authorList>
    </citation>
    <scope>IDENTIFICATION</scope>
</reference>
<gene>
    <name evidence="15" type="primary">hrh1</name>
</gene>
<dbReference type="AlphaFoldDB" id="A0A6J2VQ38"/>
<dbReference type="PANTHER" id="PTHR24247:SF223">
    <property type="entry name" value="HISTAMINE H1 RECEPTOR"/>
    <property type="match status" value="1"/>
</dbReference>
<evidence type="ECO:0000256" key="3">
    <source>
        <dbReference type="ARBA" id="ARBA00022989"/>
    </source>
</evidence>
<dbReference type="SUPFAM" id="SSF81321">
    <property type="entry name" value="Family A G protein-coupled receptor-like"/>
    <property type="match status" value="1"/>
</dbReference>
<dbReference type="GO" id="GO:0045211">
    <property type="term" value="C:postsynaptic membrane"/>
    <property type="evidence" value="ECO:0007669"/>
    <property type="project" value="UniProtKB-SubCell"/>
</dbReference>
<dbReference type="PROSITE" id="PS50262">
    <property type="entry name" value="G_PROTEIN_RECEP_F1_2"/>
    <property type="match status" value="1"/>
</dbReference>
<dbReference type="InterPro" id="IPR000995">
    <property type="entry name" value="Musac_Ach_rcpt"/>
</dbReference>
<organism evidence="14 15">
    <name type="scientific">Chanos chanos</name>
    <name type="common">Milkfish</name>
    <name type="synonym">Mugil chanos</name>
    <dbReference type="NCBI Taxonomy" id="29144"/>
    <lineage>
        <taxon>Eukaryota</taxon>
        <taxon>Metazoa</taxon>
        <taxon>Chordata</taxon>
        <taxon>Craniata</taxon>
        <taxon>Vertebrata</taxon>
        <taxon>Euteleostomi</taxon>
        <taxon>Actinopterygii</taxon>
        <taxon>Neopterygii</taxon>
        <taxon>Teleostei</taxon>
        <taxon>Ostariophysi</taxon>
        <taxon>Gonorynchiformes</taxon>
        <taxon>Chanidae</taxon>
        <taxon>Chanos</taxon>
    </lineage>
</organism>
<dbReference type="InParanoid" id="A0A6J2VQ38"/>
<dbReference type="PRINTS" id="PR00237">
    <property type="entry name" value="GPCRRHODOPSN"/>
</dbReference>
<evidence type="ECO:0000256" key="10">
    <source>
        <dbReference type="RuleBase" id="RU000688"/>
    </source>
</evidence>
<dbReference type="GO" id="GO:0030425">
    <property type="term" value="C:dendrite"/>
    <property type="evidence" value="ECO:0007669"/>
    <property type="project" value="TreeGrafter"/>
</dbReference>
<dbReference type="Pfam" id="PF00001">
    <property type="entry name" value="7tm_1"/>
    <property type="match status" value="1"/>
</dbReference>
<keyword evidence="9 11" id="KW-0628">Postsynaptic cell membrane</keyword>
<keyword evidence="14" id="KW-1185">Reference proteome</keyword>
<dbReference type="Gene3D" id="1.20.1070.10">
    <property type="entry name" value="Rhodopsin 7-helix transmembrane proteins"/>
    <property type="match status" value="2"/>
</dbReference>
<evidence type="ECO:0000256" key="4">
    <source>
        <dbReference type="ARBA" id="ARBA00023018"/>
    </source>
</evidence>
<feature type="transmembrane region" description="Helical" evidence="11">
    <location>
        <begin position="469"/>
        <end position="492"/>
    </location>
</feature>
<feature type="transmembrane region" description="Helical" evidence="11">
    <location>
        <begin position="203"/>
        <end position="226"/>
    </location>
</feature>
<keyword evidence="6 11" id="KW-0472">Membrane</keyword>